<feature type="compositionally biased region" description="Polar residues" evidence="5">
    <location>
        <begin position="298"/>
        <end position="315"/>
    </location>
</feature>
<dbReference type="EMBL" id="CAID01000016">
    <property type="protein sequence ID" value="CEG00372.1"/>
    <property type="molecule type" value="Genomic_DNA"/>
</dbReference>
<keyword evidence="2" id="KW-0433">Leucine-rich repeat</keyword>
<feature type="compositionally biased region" description="Polar residues" evidence="5">
    <location>
        <begin position="229"/>
        <end position="245"/>
    </location>
</feature>
<evidence type="ECO:0000313" key="6">
    <source>
        <dbReference type="EMBL" id="CEG00372.1"/>
    </source>
</evidence>
<evidence type="ECO:0000256" key="3">
    <source>
        <dbReference type="ARBA" id="ARBA00022737"/>
    </source>
</evidence>
<dbReference type="Pfam" id="PF13855">
    <property type="entry name" value="LRR_8"/>
    <property type="match status" value="1"/>
</dbReference>
<comment type="subcellular location">
    <subcellularLocation>
        <location evidence="1">Cytoplasm</location>
        <location evidence="1">Cytoskeleton</location>
        <location evidence="1">Cilium axoneme</location>
    </subcellularLocation>
</comment>
<organism evidence="6 7">
    <name type="scientific">Ostreococcus tauri</name>
    <name type="common">Marine green alga</name>
    <dbReference type="NCBI Taxonomy" id="70448"/>
    <lineage>
        <taxon>Eukaryota</taxon>
        <taxon>Viridiplantae</taxon>
        <taxon>Chlorophyta</taxon>
        <taxon>Mamiellophyceae</taxon>
        <taxon>Mamiellales</taxon>
        <taxon>Bathycoccaceae</taxon>
        <taxon>Ostreococcus</taxon>
    </lineage>
</organism>
<evidence type="ECO:0000313" key="7">
    <source>
        <dbReference type="Proteomes" id="UP000009170"/>
    </source>
</evidence>
<feature type="coiled-coil region" evidence="4">
    <location>
        <begin position="404"/>
        <end position="644"/>
    </location>
</feature>
<keyword evidence="3" id="KW-0677">Repeat</keyword>
<dbReference type="STRING" id="70448.A0A096P8M0"/>
<sequence>METTMRDGDTLEEGVDVRRGERTSDEDTRELSTYGTPLGRLGRVDGLERFINLRSLRAHACELTTMECEAFNSLKLLEELDLSSNAISSVRGLVSLPRLRLLNLASNELESLEGLAEASTTLEKVNVSNNQLKSLSGLARSDGREWGIRMFDARGNALRSFQAVRTLSELTKLESLRLKTERHGLLGPETNDICEVPAYRLTMASLIPWLSHLDDVVVSVDTATKAMSKTLESNGGTPVNGSRGSMTPPPAEQFVKTPRRDDPRREGSALKTRGIQVNLASARRSIDFTDKVKRVRNEGQQTDKPSTKDAQTQKTSNEVVENEQQREESVILREELTQTKEMLESLTTREAEAREQVDYLESTLRAVRLESAENLANLKAMYVDEQNAMLNECVDQARKESAACVEVSEENARLKERAGALENEIRALTEAAKADQAKIKSTEDTLQQTREALRGAQDERLELEALNEELAVVVESQRDEIAGYAGTTEVVRLLETELERARSANQQRETAHKTINNARNAALKAEKAAIAREERARDREQLADRLIQDVEALQSKLEAADEGMRIKSDMLQHQNELIKSLKAEVVRMRQQNAEEDQTHKARITESETVLRATTEECRALASQVESLELEMTELETALAESDVDHASYEHAIKNARVAVAERDEIIAQMTSQLAQVSKTLENRDSIDKARNTELEMQVIELREQLAIARQKAKFSEDRLIAFQEESDIMVREAYKRVEEVEGEMRALLCDMASEKRANRERMEQIGRLLNADVPLELD</sequence>
<gene>
    <name evidence="6" type="ORF">OT_ostta16g01640</name>
</gene>
<reference evidence="7" key="1">
    <citation type="journal article" date="2006" name="Proc. Natl. Acad. Sci. U.S.A.">
        <title>Genome analysis of the smallest free-living eukaryote Ostreococcus tauri unveils many unique features.</title>
        <authorList>
            <person name="Derelle E."/>
            <person name="Ferraz C."/>
            <person name="Rombauts S."/>
            <person name="Rouze P."/>
            <person name="Worden A.Z."/>
            <person name="Robbens S."/>
            <person name="Partensky F."/>
            <person name="Degroeve S."/>
            <person name="Echeynie S."/>
            <person name="Cooke R."/>
            <person name="Saeys Y."/>
            <person name="Wuyts J."/>
            <person name="Jabbari K."/>
            <person name="Bowler C."/>
            <person name="Panaud O."/>
            <person name="Piegu B."/>
            <person name="Ball S.G."/>
            <person name="Ral J.-P."/>
            <person name="Bouget F.-Y."/>
            <person name="Piganeau G."/>
            <person name="De Baets B."/>
            <person name="Picard A."/>
            <person name="Delseny M."/>
            <person name="Demaille J."/>
            <person name="Van de Peer Y."/>
            <person name="Moreau H."/>
        </authorList>
    </citation>
    <scope>NUCLEOTIDE SEQUENCE [LARGE SCALE GENOMIC DNA]</scope>
    <source>
        <strain evidence="7">OTTH 0595 / CCAP 157/2 / RCC745</strain>
    </source>
</reference>
<feature type="coiled-coil region" evidence="4">
    <location>
        <begin position="691"/>
        <end position="757"/>
    </location>
</feature>
<keyword evidence="4" id="KW-0175">Coiled coil</keyword>
<dbReference type="PANTHER" id="PTHR45973:SF35">
    <property type="entry name" value="LEUCINE-RICH REPEAT-CONTAINING PROTEIN 43"/>
    <property type="match status" value="1"/>
</dbReference>
<comment type="caution">
    <text evidence="6">The sequence shown here is derived from an EMBL/GenBank/DDBJ whole genome shotgun (WGS) entry which is preliminary data.</text>
</comment>
<feature type="compositionally biased region" description="Basic and acidic residues" evidence="5">
    <location>
        <begin position="258"/>
        <end position="268"/>
    </location>
</feature>
<dbReference type="SUPFAM" id="SSF52075">
    <property type="entry name" value="Outer arm dynein light chain 1"/>
    <property type="match status" value="1"/>
</dbReference>
<dbReference type="SMART" id="SM00365">
    <property type="entry name" value="LRR_SD22"/>
    <property type="match status" value="3"/>
</dbReference>
<dbReference type="Gene3D" id="3.80.10.10">
    <property type="entry name" value="Ribonuclease Inhibitor"/>
    <property type="match status" value="1"/>
</dbReference>
<evidence type="ECO:0000256" key="5">
    <source>
        <dbReference type="SAM" id="MobiDB-lite"/>
    </source>
</evidence>
<keyword evidence="7" id="KW-1185">Reference proteome</keyword>
<dbReference type="InterPro" id="IPR050576">
    <property type="entry name" value="Cilia_flagella_integrity"/>
</dbReference>
<dbReference type="PROSITE" id="PS51450">
    <property type="entry name" value="LRR"/>
    <property type="match status" value="3"/>
</dbReference>
<feature type="region of interest" description="Disordered" evidence="5">
    <location>
        <begin position="288"/>
        <end position="327"/>
    </location>
</feature>
<accession>A0A096P8M0</accession>
<dbReference type="PANTHER" id="PTHR45973">
    <property type="entry name" value="PROTEIN PHOSPHATASE 1 REGULATORY SUBUNIT SDS22-RELATED"/>
    <property type="match status" value="1"/>
</dbReference>
<feature type="compositionally biased region" description="Basic and acidic residues" evidence="5">
    <location>
        <begin position="288"/>
        <end position="297"/>
    </location>
</feature>
<dbReference type="AlphaFoldDB" id="A0A096P8M0"/>
<evidence type="ECO:0000256" key="4">
    <source>
        <dbReference type="SAM" id="Coils"/>
    </source>
</evidence>
<dbReference type="OrthoDB" id="1904536at2759"/>
<reference evidence="6 7" key="2">
    <citation type="journal article" date="2014" name="BMC Genomics">
        <title>An improved genome of the model marine alga Ostreococcus tauri unfolds by assessing Illumina de novo assemblies.</title>
        <authorList>
            <person name="Blanc-Mathieu R."/>
            <person name="Verhelst B."/>
            <person name="Derelle E."/>
            <person name="Rombauts S."/>
            <person name="Bouget F.Y."/>
            <person name="Carre I."/>
            <person name="Chateau A."/>
            <person name="Eyre-Walker A."/>
            <person name="Grimsley N."/>
            <person name="Moreau H."/>
            <person name="Piegu B."/>
            <person name="Rivals E."/>
            <person name="Schackwitz W."/>
            <person name="Van de Peer Y."/>
            <person name="Piganeau G."/>
        </authorList>
    </citation>
    <scope>NUCLEOTIDE SEQUENCE [LARGE SCALE GENOMIC DNA]</scope>
    <source>
        <strain evidence="7">OTTH 0595 / CCAP 157/2 / RCC745</strain>
    </source>
</reference>
<dbReference type="GO" id="GO:0005930">
    <property type="term" value="C:axoneme"/>
    <property type="evidence" value="ECO:0007669"/>
    <property type="project" value="UniProtKB-SubCell"/>
</dbReference>
<feature type="region of interest" description="Disordered" evidence="5">
    <location>
        <begin position="229"/>
        <end position="275"/>
    </location>
</feature>
<feature type="region of interest" description="Disordered" evidence="5">
    <location>
        <begin position="1"/>
        <end position="34"/>
    </location>
</feature>
<dbReference type="InterPro" id="IPR001611">
    <property type="entry name" value="Leu-rich_rpt"/>
</dbReference>
<feature type="compositionally biased region" description="Basic and acidic residues" evidence="5">
    <location>
        <begin position="1"/>
        <end position="30"/>
    </location>
</feature>
<dbReference type="InterPro" id="IPR032675">
    <property type="entry name" value="LRR_dom_sf"/>
</dbReference>
<dbReference type="Proteomes" id="UP000009170">
    <property type="component" value="Unassembled WGS sequence"/>
</dbReference>
<evidence type="ECO:0000256" key="2">
    <source>
        <dbReference type="ARBA" id="ARBA00022614"/>
    </source>
</evidence>
<evidence type="ECO:0000256" key="1">
    <source>
        <dbReference type="ARBA" id="ARBA00004430"/>
    </source>
</evidence>
<proteinExistence type="predicted"/>
<dbReference type="GeneID" id="9831046"/>
<dbReference type="KEGG" id="ota:OT_ostta16g01640"/>
<name>A0A096P8M0_OSTTA</name>
<dbReference type="RefSeq" id="XP_022840347.1">
    <property type="nucleotide sequence ID" value="XM_022985549.1"/>
</dbReference>
<protein>
    <submittedName>
        <fullName evidence="6">Leucine-rich repeat</fullName>
    </submittedName>
</protein>
<dbReference type="InParanoid" id="A0A096P8M0"/>